<dbReference type="EC" id="2.7.7.2" evidence="15"/>
<evidence type="ECO:0000256" key="11">
    <source>
        <dbReference type="ARBA" id="ARBA00022840"/>
    </source>
</evidence>
<evidence type="ECO:0000256" key="12">
    <source>
        <dbReference type="ARBA" id="ARBA00023268"/>
    </source>
</evidence>
<protein>
    <recommendedName>
        <fullName evidence="15">Riboflavin biosynthesis protein</fullName>
    </recommendedName>
    <domain>
        <recommendedName>
            <fullName evidence="15">Riboflavin kinase</fullName>
            <ecNumber evidence="15">2.7.1.26</ecNumber>
        </recommendedName>
        <alternativeName>
            <fullName evidence="15">Flavokinase</fullName>
        </alternativeName>
    </domain>
    <domain>
        <recommendedName>
            <fullName evidence="15">FMN adenylyltransferase</fullName>
            <ecNumber evidence="15">2.7.7.2</ecNumber>
        </recommendedName>
        <alternativeName>
            <fullName evidence="15">FAD pyrophosphorylase</fullName>
        </alternativeName>
        <alternativeName>
            <fullName evidence="15">FAD synthase</fullName>
        </alternativeName>
    </domain>
</protein>
<dbReference type="NCBIfam" id="NF004160">
    <property type="entry name" value="PRK05627.1-3"/>
    <property type="match status" value="1"/>
</dbReference>
<dbReference type="GO" id="GO:0009231">
    <property type="term" value="P:riboflavin biosynthetic process"/>
    <property type="evidence" value="ECO:0007669"/>
    <property type="project" value="InterPro"/>
</dbReference>
<keyword evidence="12" id="KW-0511">Multifunctional enzyme</keyword>
<dbReference type="NCBIfam" id="NF004162">
    <property type="entry name" value="PRK05627.1-5"/>
    <property type="match status" value="1"/>
</dbReference>
<dbReference type="NCBIfam" id="TIGR00083">
    <property type="entry name" value="ribF"/>
    <property type="match status" value="1"/>
</dbReference>
<dbReference type="InterPro" id="IPR002606">
    <property type="entry name" value="Riboflavin_kinase_bac"/>
</dbReference>
<dbReference type="InterPro" id="IPR023468">
    <property type="entry name" value="Riboflavin_kinase"/>
</dbReference>
<keyword evidence="5 15" id="KW-0288">FMN</keyword>
<sequence>MNKIFLDDKTVAGGPKVATIGFFDGVHRGHQYLISQVTAEARRRGMESAVITFDRHPRQVLAQDYQPKLLSTLDEKLILLSRTGIDNAVVLHFDESMASLSAREFMEKILLGRLNVRTLIIGYDNRFGHDRREGFDDYVRIGREIGIEVLRSQAFTLDGVNVSSSYIRRMIEGGELEVANKCLGYDYTIVGKVVAGRQEGRRLGFPTANIDMTDSPQLVPARGVYAVRVRLKNSMEFRRAMMNIGTRPTFDNGRVSVEAYIFDFSGDIYGQTLLVAFTHRIRDEHKFDSAEALQAQMRKDAKIVEEQFNKETDNEE</sequence>
<dbReference type="CDD" id="cd02064">
    <property type="entry name" value="FAD_synthetase_N"/>
    <property type="match status" value="1"/>
</dbReference>
<feature type="domain" description="Riboflavin kinase" evidence="16">
    <location>
        <begin position="182"/>
        <end position="309"/>
    </location>
</feature>
<dbReference type="EC" id="2.7.1.26" evidence="15"/>
<dbReference type="InterPro" id="IPR015865">
    <property type="entry name" value="Riboflavin_kinase_bac/euk"/>
</dbReference>
<dbReference type="FunFam" id="2.40.30.30:FF:000003">
    <property type="entry name" value="Riboflavin biosynthesis protein"/>
    <property type="match status" value="1"/>
</dbReference>
<dbReference type="SMART" id="SM00904">
    <property type="entry name" value="Flavokinase"/>
    <property type="match status" value="1"/>
</dbReference>
<keyword evidence="18" id="KW-1185">Reference proteome</keyword>
<dbReference type="Pfam" id="PF06574">
    <property type="entry name" value="FAD_syn"/>
    <property type="match status" value="1"/>
</dbReference>
<dbReference type="Pfam" id="PF01687">
    <property type="entry name" value="Flavokinase"/>
    <property type="match status" value="1"/>
</dbReference>
<dbReference type="Gene3D" id="2.40.30.30">
    <property type="entry name" value="Riboflavin kinase-like"/>
    <property type="match status" value="1"/>
</dbReference>
<dbReference type="GO" id="GO:0006747">
    <property type="term" value="P:FAD biosynthetic process"/>
    <property type="evidence" value="ECO:0007669"/>
    <property type="project" value="UniProtKB-UniRule"/>
</dbReference>
<dbReference type="GO" id="GO:0005524">
    <property type="term" value="F:ATP binding"/>
    <property type="evidence" value="ECO:0007669"/>
    <property type="project" value="UniProtKB-UniRule"/>
</dbReference>
<accession>A0A9R1CBW2</accession>
<evidence type="ECO:0000256" key="2">
    <source>
        <dbReference type="ARBA" id="ARBA00004726"/>
    </source>
</evidence>
<evidence type="ECO:0000313" key="17">
    <source>
        <dbReference type="EMBL" id="GJG59877.1"/>
    </source>
</evidence>
<evidence type="ECO:0000256" key="15">
    <source>
        <dbReference type="PIRNR" id="PIRNR004491"/>
    </source>
</evidence>
<evidence type="ECO:0000256" key="5">
    <source>
        <dbReference type="ARBA" id="ARBA00022643"/>
    </source>
</evidence>
<dbReference type="PANTHER" id="PTHR22749:SF6">
    <property type="entry name" value="RIBOFLAVIN KINASE"/>
    <property type="match status" value="1"/>
</dbReference>
<evidence type="ECO:0000256" key="10">
    <source>
        <dbReference type="ARBA" id="ARBA00022827"/>
    </source>
</evidence>
<evidence type="ECO:0000256" key="1">
    <source>
        <dbReference type="ARBA" id="ARBA00002121"/>
    </source>
</evidence>
<dbReference type="GO" id="GO:0003919">
    <property type="term" value="F:FMN adenylyltransferase activity"/>
    <property type="evidence" value="ECO:0007669"/>
    <property type="project" value="UniProtKB-UniRule"/>
</dbReference>
<dbReference type="GO" id="GO:0009398">
    <property type="term" value="P:FMN biosynthetic process"/>
    <property type="evidence" value="ECO:0007669"/>
    <property type="project" value="UniProtKB-UniRule"/>
</dbReference>
<dbReference type="InterPro" id="IPR014729">
    <property type="entry name" value="Rossmann-like_a/b/a_fold"/>
</dbReference>
<dbReference type="GeneID" id="72466079"/>
<keyword evidence="7 15" id="KW-0548">Nucleotidyltransferase</keyword>
<evidence type="ECO:0000256" key="6">
    <source>
        <dbReference type="ARBA" id="ARBA00022679"/>
    </source>
</evidence>
<evidence type="ECO:0000256" key="3">
    <source>
        <dbReference type="ARBA" id="ARBA00005201"/>
    </source>
</evidence>
<keyword evidence="6 15" id="KW-0808">Transferase</keyword>
<dbReference type="PIRSF" id="PIRSF004491">
    <property type="entry name" value="FAD_Synth"/>
    <property type="match status" value="1"/>
</dbReference>
<keyword evidence="9 15" id="KW-0418">Kinase</keyword>
<evidence type="ECO:0000256" key="4">
    <source>
        <dbReference type="ARBA" id="ARBA00022630"/>
    </source>
</evidence>
<keyword evidence="4 15" id="KW-0285">Flavoprotein</keyword>
<comment type="similarity">
    <text evidence="15">Belongs to the ribF family.</text>
</comment>
<dbReference type="InterPro" id="IPR015864">
    <property type="entry name" value="FAD_synthase"/>
</dbReference>
<evidence type="ECO:0000259" key="16">
    <source>
        <dbReference type="SMART" id="SM00904"/>
    </source>
</evidence>
<comment type="function">
    <text evidence="1">Catalyzes the phosphorylation of riboflavin to FMN followed by the adenylation of FMN to FAD.</text>
</comment>
<evidence type="ECO:0000256" key="9">
    <source>
        <dbReference type="ARBA" id="ARBA00022777"/>
    </source>
</evidence>
<dbReference type="RefSeq" id="WP_223926817.1">
    <property type="nucleotide sequence ID" value="NZ_BPTU01000002.1"/>
</dbReference>
<dbReference type="GO" id="GO:0008531">
    <property type="term" value="F:riboflavin kinase activity"/>
    <property type="evidence" value="ECO:0007669"/>
    <property type="project" value="UniProtKB-UniRule"/>
</dbReference>
<evidence type="ECO:0000313" key="18">
    <source>
        <dbReference type="Proteomes" id="UP000825483"/>
    </source>
</evidence>
<dbReference type="SUPFAM" id="SSF52374">
    <property type="entry name" value="Nucleotidylyl transferase"/>
    <property type="match status" value="1"/>
</dbReference>
<dbReference type="AlphaFoldDB" id="A0A9R1CBW2"/>
<proteinExistence type="inferred from homology"/>
<dbReference type="FunFam" id="3.40.50.620:FF:000021">
    <property type="entry name" value="Riboflavin biosynthesis protein"/>
    <property type="match status" value="1"/>
</dbReference>
<reference evidence="17" key="1">
    <citation type="journal article" date="2022" name="Int. J. Syst. Evol. Microbiol.">
        <title>Prevotella lacticifex sp. nov., isolated from the rumen of cows.</title>
        <authorList>
            <person name="Shinkai T."/>
            <person name="Ikeyama N."/>
            <person name="Kumagai M."/>
            <person name="Ohmori H."/>
            <person name="Sakamoto M."/>
            <person name="Ohkuma M."/>
            <person name="Mitsumori M."/>
        </authorList>
    </citation>
    <scope>NUCLEOTIDE SEQUENCE</scope>
    <source>
        <strain evidence="17">R5076</strain>
    </source>
</reference>
<comment type="catalytic activity">
    <reaction evidence="14 15">
        <text>FMN + ATP + H(+) = FAD + diphosphate</text>
        <dbReference type="Rhea" id="RHEA:17237"/>
        <dbReference type="ChEBI" id="CHEBI:15378"/>
        <dbReference type="ChEBI" id="CHEBI:30616"/>
        <dbReference type="ChEBI" id="CHEBI:33019"/>
        <dbReference type="ChEBI" id="CHEBI:57692"/>
        <dbReference type="ChEBI" id="CHEBI:58210"/>
        <dbReference type="EC" id="2.7.7.2"/>
    </reaction>
</comment>
<dbReference type="EMBL" id="BPUB01000002">
    <property type="protein sequence ID" value="GJG59877.1"/>
    <property type="molecule type" value="Genomic_DNA"/>
</dbReference>
<keyword evidence="11 15" id="KW-0067">ATP-binding</keyword>
<keyword evidence="8 15" id="KW-0547">Nucleotide-binding</keyword>
<evidence type="ECO:0000256" key="14">
    <source>
        <dbReference type="ARBA" id="ARBA00049494"/>
    </source>
</evidence>
<gene>
    <name evidence="17" type="ORF">PRLR5076_27280</name>
</gene>
<comment type="caution">
    <text evidence="17">The sequence shown here is derived from an EMBL/GenBank/DDBJ whole genome shotgun (WGS) entry which is preliminary data.</text>
</comment>
<keyword evidence="10 15" id="KW-0274">FAD</keyword>
<evidence type="ECO:0000256" key="8">
    <source>
        <dbReference type="ARBA" id="ARBA00022741"/>
    </source>
</evidence>
<dbReference type="Gene3D" id="3.40.50.620">
    <property type="entry name" value="HUPs"/>
    <property type="match status" value="1"/>
</dbReference>
<dbReference type="PANTHER" id="PTHR22749">
    <property type="entry name" value="RIBOFLAVIN KINASE/FMN ADENYLYLTRANSFERASE"/>
    <property type="match status" value="1"/>
</dbReference>
<dbReference type="InterPro" id="IPR023465">
    <property type="entry name" value="Riboflavin_kinase_dom_sf"/>
</dbReference>
<comment type="catalytic activity">
    <reaction evidence="13 15">
        <text>riboflavin + ATP = FMN + ADP + H(+)</text>
        <dbReference type="Rhea" id="RHEA:14357"/>
        <dbReference type="ChEBI" id="CHEBI:15378"/>
        <dbReference type="ChEBI" id="CHEBI:30616"/>
        <dbReference type="ChEBI" id="CHEBI:57986"/>
        <dbReference type="ChEBI" id="CHEBI:58210"/>
        <dbReference type="ChEBI" id="CHEBI:456216"/>
        <dbReference type="EC" id="2.7.1.26"/>
    </reaction>
</comment>
<evidence type="ECO:0000256" key="13">
    <source>
        <dbReference type="ARBA" id="ARBA00047880"/>
    </source>
</evidence>
<comment type="pathway">
    <text evidence="2 15">Cofactor biosynthesis; FAD biosynthesis; FAD from FMN: step 1/1.</text>
</comment>
<name>A0A9R1CBW2_9BACT</name>
<evidence type="ECO:0000256" key="7">
    <source>
        <dbReference type="ARBA" id="ARBA00022695"/>
    </source>
</evidence>
<comment type="pathway">
    <text evidence="3 15">Cofactor biosynthesis; FMN biosynthesis; FMN from riboflavin (ATP route): step 1/1.</text>
</comment>
<dbReference type="SUPFAM" id="SSF82114">
    <property type="entry name" value="Riboflavin kinase-like"/>
    <property type="match status" value="1"/>
</dbReference>
<dbReference type="Proteomes" id="UP000825483">
    <property type="component" value="Unassembled WGS sequence"/>
</dbReference>
<organism evidence="17 18">
    <name type="scientific">Prevotella lacticifex</name>
    <dbReference type="NCBI Taxonomy" id="2854755"/>
    <lineage>
        <taxon>Bacteria</taxon>
        <taxon>Pseudomonadati</taxon>
        <taxon>Bacteroidota</taxon>
        <taxon>Bacteroidia</taxon>
        <taxon>Bacteroidales</taxon>
        <taxon>Prevotellaceae</taxon>
        <taxon>Prevotella</taxon>
    </lineage>
</organism>